<dbReference type="AlphaFoldDB" id="A0AAW1D8D7"/>
<feature type="compositionally biased region" description="Polar residues" evidence="1">
    <location>
        <begin position="457"/>
        <end position="472"/>
    </location>
</feature>
<evidence type="ECO:0000313" key="3">
    <source>
        <dbReference type="Proteomes" id="UP001461498"/>
    </source>
</evidence>
<proteinExistence type="predicted"/>
<comment type="caution">
    <text evidence="2">The sequence shown here is derived from an EMBL/GenBank/DDBJ whole genome shotgun (WGS) entry which is preliminary data.</text>
</comment>
<dbReference type="EMBL" id="JAPXFL010000005">
    <property type="protein sequence ID" value="KAK9506278.1"/>
    <property type="molecule type" value="Genomic_DNA"/>
</dbReference>
<feature type="region of interest" description="Disordered" evidence="1">
    <location>
        <begin position="453"/>
        <end position="574"/>
    </location>
</feature>
<feature type="compositionally biased region" description="Polar residues" evidence="1">
    <location>
        <begin position="527"/>
        <end position="539"/>
    </location>
</feature>
<accession>A0AAW1D8D7</accession>
<name>A0AAW1D8D7_9HEMI</name>
<gene>
    <name evidence="2" type="ORF">O3M35_008242</name>
</gene>
<feature type="compositionally biased region" description="Low complexity" evidence="1">
    <location>
        <begin position="79"/>
        <end position="88"/>
    </location>
</feature>
<reference evidence="2 3" key="1">
    <citation type="submission" date="2022-12" db="EMBL/GenBank/DDBJ databases">
        <title>Chromosome-level genome assembly of true bugs.</title>
        <authorList>
            <person name="Ma L."/>
            <person name="Li H."/>
        </authorList>
    </citation>
    <scope>NUCLEOTIDE SEQUENCE [LARGE SCALE GENOMIC DNA]</scope>
    <source>
        <strain evidence="2">Lab_2022b</strain>
    </source>
</reference>
<sequence length="725" mass="80004">MYILTTIDNIQKARVTLMETNYGVAVKQEKPDDPEVEALALKIREQNKAKVAASANNAASSSRPAAGIPGYFSRTGSKASTPAPSSPANTEPEKPPIDIASQRGNFYWHELGEEAIPCIVRSDEKYCAVKMVEMKVLAKYLNYLNSDIYTCTSIRSYYITEAEARLLTEINVKHCEGKFGRDPFTVKDLVVLVDDAIEFYRFLNLCYTKLINPLSSTKDRCGFVRINNESVVPYTTKDGDKYVPLFYFEGETESLKKKSVVLGPWDLAYLKFCCKVQGIRSELFANDSCQVISLADIRAYFPQGTIFDEYWPPKIVDSQLLVQKNNSGGQSGNMRSAGMSSGISSWIKAPPGPVGATVAAPQNPTRMLPAANVTTNGWPQQPVAAQSRYHTSPHQGRVVQAPVHGTNAVTSSVSNSNLSRTYGRVQSNIMGSQQYYSTHLTQSNTQVVAPPPLVRSTAANPSLRSPTYTTPSLMPHSGMSMMNSSASMMHHPHMQQYATSQQPQSNNNNSSVSSAQKYPPPPLIPVNGSSSRYFSTSSEVIDLSSPPHSPQRSMILNGSKQASSQAASRHANIQPAGQQKVNGLILSKLIPIAEVTTQQSSNNIPFKMQKALVQGKMVPCINAKPYMYSELLMTVTDLMEYFFPQVSIAKCNEVLQNVLQVNLYSGNLQQKTVLRENNKCKTLTETLPLIQLKDVMQYMPQLKYVMERHAQGNNGESAPKRQRIS</sequence>
<feature type="region of interest" description="Disordered" evidence="1">
    <location>
        <begin position="75"/>
        <end position="96"/>
    </location>
</feature>
<feature type="compositionally biased region" description="Low complexity" evidence="1">
    <location>
        <begin position="500"/>
        <end position="516"/>
    </location>
</feature>
<protein>
    <submittedName>
        <fullName evidence="2">Uncharacterized protein</fullName>
    </submittedName>
</protein>
<feature type="compositionally biased region" description="Polar residues" evidence="1">
    <location>
        <begin position="550"/>
        <end position="567"/>
    </location>
</feature>
<dbReference type="EMBL" id="JAPXFL010000005">
    <property type="protein sequence ID" value="KAK9506279.1"/>
    <property type="molecule type" value="Genomic_DNA"/>
</dbReference>
<evidence type="ECO:0000313" key="2">
    <source>
        <dbReference type="EMBL" id="KAK9506279.1"/>
    </source>
</evidence>
<evidence type="ECO:0000256" key="1">
    <source>
        <dbReference type="SAM" id="MobiDB-lite"/>
    </source>
</evidence>
<organism evidence="2 3">
    <name type="scientific">Rhynocoris fuscipes</name>
    <dbReference type="NCBI Taxonomy" id="488301"/>
    <lineage>
        <taxon>Eukaryota</taxon>
        <taxon>Metazoa</taxon>
        <taxon>Ecdysozoa</taxon>
        <taxon>Arthropoda</taxon>
        <taxon>Hexapoda</taxon>
        <taxon>Insecta</taxon>
        <taxon>Pterygota</taxon>
        <taxon>Neoptera</taxon>
        <taxon>Paraneoptera</taxon>
        <taxon>Hemiptera</taxon>
        <taxon>Heteroptera</taxon>
        <taxon>Panheteroptera</taxon>
        <taxon>Cimicomorpha</taxon>
        <taxon>Reduviidae</taxon>
        <taxon>Harpactorinae</taxon>
        <taxon>Harpactorini</taxon>
        <taxon>Rhynocoris</taxon>
    </lineage>
</organism>
<feature type="compositionally biased region" description="Low complexity" evidence="1">
    <location>
        <begin position="476"/>
        <end position="489"/>
    </location>
</feature>
<keyword evidence="3" id="KW-1185">Reference proteome</keyword>
<dbReference type="Proteomes" id="UP001461498">
    <property type="component" value="Unassembled WGS sequence"/>
</dbReference>